<organism evidence="3 5">
    <name type="scientific">Bacteroides fragilis</name>
    <dbReference type="NCBI Taxonomy" id="817"/>
    <lineage>
        <taxon>Bacteria</taxon>
        <taxon>Pseudomonadati</taxon>
        <taxon>Bacteroidota</taxon>
        <taxon>Bacteroidia</taxon>
        <taxon>Bacteroidales</taxon>
        <taxon>Bacteroidaceae</taxon>
        <taxon>Bacteroides</taxon>
    </lineage>
</organism>
<evidence type="ECO:0000313" key="2">
    <source>
        <dbReference type="EMBL" id="TWV41697.1"/>
    </source>
</evidence>
<reference evidence="3 5" key="1">
    <citation type="submission" date="2019-07" db="EMBL/GenBank/DDBJ databases">
        <title>Genome Sequencing of Bacteroides fragilis.</title>
        <authorList>
            <person name="Pinto K.M."/>
            <person name="Ruoff K.L."/>
            <person name="Price C.E."/>
            <person name="Valls R.A."/>
            <person name="O'Toole G.A."/>
        </authorList>
    </citation>
    <scope>NUCLEOTIDE SEQUENCE [LARGE SCALE GENOMIC DNA]</scope>
    <source>
        <strain evidence="3 5">AD135F_3B</strain>
    </source>
</reference>
<sequence>MPYLKTEFPIVRNKINNTVIALRLTDGYINATAICEECDKNLDEYIHLKVTSEFMKELSKEIGIPTSNLIQPFASNNSTINGIWVHPQVAINLAQWASPKFAVLVPQWVFLWLTEQAPDTHKTVVKEENTGSKFDNYDPEFAALINKALAYNPTKNKKKAPKK</sequence>
<dbReference type="PROSITE" id="PS51301">
    <property type="entry name" value="KILA_N"/>
    <property type="match status" value="1"/>
</dbReference>
<evidence type="ECO:0000259" key="1">
    <source>
        <dbReference type="PROSITE" id="PS51301"/>
    </source>
</evidence>
<evidence type="ECO:0000313" key="4">
    <source>
        <dbReference type="Proteomes" id="UP000315444"/>
    </source>
</evidence>
<dbReference type="AlphaFoldDB" id="A0AB38PSN1"/>
<dbReference type="InterPro" id="IPR036887">
    <property type="entry name" value="HTH_APSES_sf"/>
</dbReference>
<reference evidence="2 4" key="2">
    <citation type="submission" date="2019-07" db="EMBL/GenBank/DDBJ databases">
        <title>Genome sequencing of Bacteroides fragilis.</title>
        <authorList>
            <person name="Galasyn E.V."/>
            <person name="Ruoff K.L."/>
            <person name="Price C.E."/>
            <person name="Valls R.A."/>
            <person name="O'Toole G.A."/>
        </authorList>
    </citation>
    <scope>NUCLEOTIDE SEQUENCE [LARGE SCALE GENOMIC DNA]</scope>
    <source>
        <strain evidence="2 4">AD135F_1B</strain>
    </source>
</reference>
<feature type="domain" description="KilA-N" evidence="1">
    <location>
        <begin position="9"/>
        <end position="112"/>
    </location>
</feature>
<dbReference type="Proteomes" id="UP000319026">
    <property type="component" value="Unassembled WGS sequence"/>
</dbReference>
<comment type="caution">
    <text evidence="3">The sequence shown here is derived from an EMBL/GenBank/DDBJ whole genome shotgun (WGS) entry which is preliminary data.</text>
</comment>
<dbReference type="EMBL" id="VOHT01000002">
    <property type="protein sequence ID" value="TWV51317.1"/>
    <property type="molecule type" value="Genomic_DNA"/>
</dbReference>
<accession>A0AB38PSN1</accession>
<dbReference type="InterPro" id="IPR018004">
    <property type="entry name" value="KilA/APSES_HTH"/>
</dbReference>
<dbReference type="EMBL" id="VOHV01000004">
    <property type="protein sequence ID" value="TWV41697.1"/>
    <property type="molecule type" value="Genomic_DNA"/>
</dbReference>
<evidence type="ECO:0000313" key="3">
    <source>
        <dbReference type="EMBL" id="TWV51317.1"/>
    </source>
</evidence>
<name>A0AB38PSN1_BACFG</name>
<dbReference type="InterPro" id="IPR017880">
    <property type="entry name" value="KilA_N"/>
</dbReference>
<gene>
    <name evidence="3" type="ORF">FSA03_06820</name>
    <name evidence="2" type="ORF">FSA06_11760</name>
</gene>
<proteinExistence type="predicted"/>
<dbReference type="Pfam" id="PF04383">
    <property type="entry name" value="KilA-N"/>
    <property type="match status" value="1"/>
</dbReference>
<protein>
    <submittedName>
        <fullName evidence="3">KilA-N domain-containing protein</fullName>
    </submittedName>
</protein>
<dbReference type="SMART" id="SM01252">
    <property type="entry name" value="KilA-N"/>
    <property type="match status" value="1"/>
</dbReference>
<dbReference type="SUPFAM" id="SSF54616">
    <property type="entry name" value="DNA-binding domain of Mlu1-box binding protein MBP1"/>
    <property type="match status" value="1"/>
</dbReference>
<dbReference type="GO" id="GO:0003677">
    <property type="term" value="F:DNA binding"/>
    <property type="evidence" value="ECO:0007669"/>
    <property type="project" value="InterPro"/>
</dbReference>
<evidence type="ECO:0000313" key="5">
    <source>
        <dbReference type="Proteomes" id="UP000319026"/>
    </source>
</evidence>
<dbReference type="RefSeq" id="WP_050443745.1">
    <property type="nucleotide sequence ID" value="NZ_JACFSS010000026.1"/>
</dbReference>
<dbReference type="Proteomes" id="UP000315444">
    <property type="component" value="Unassembled WGS sequence"/>
</dbReference>